<dbReference type="InterPro" id="IPR002181">
    <property type="entry name" value="Fibrinogen_a/b/g_C_dom"/>
</dbReference>
<keyword evidence="1" id="KW-0732">Signal</keyword>
<dbReference type="InterPro" id="IPR050373">
    <property type="entry name" value="Fibrinogen_C-term_domain"/>
</dbReference>
<dbReference type="PANTHER" id="PTHR19143:SF422">
    <property type="entry name" value="FIBRINOGEN C-TERMINAL DOMAIN-CONTAINING PROTEIN"/>
    <property type="match status" value="1"/>
</dbReference>
<dbReference type="OMA" id="CAMQEGG"/>
<dbReference type="AlphaFoldDB" id="S4RBU0"/>
<protein>
    <submittedName>
        <fullName evidence="3">Zgc:194887</fullName>
    </submittedName>
</protein>
<dbReference type="SUPFAM" id="SSF56496">
    <property type="entry name" value="Fibrinogen C-terminal domain-like"/>
    <property type="match status" value="1"/>
</dbReference>
<organism evidence="3">
    <name type="scientific">Petromyzon marinus</name>
    <name type="common">Sea lamprey</name>
    <dbReference type="NCBI Taxonomy" id="7757"/>
    <lineage>
        <taxon>Eukaryota</taxon>
        <taxon>Metazoa</taxon>
        <taxon>Chordata</taxon>
        <taxon>Craniata</taxon>
        <taxon>Vertebrata</taxon>
        <taxon>Cyclostomata</taxon>
        <taxon>Hyperoartia</taxon>
        <taxon>Petromyzontiformes</taxon>
        <taxon>Petromyzontidae</taxon>
        <taxon>Petromyzon</taxon>
    </lineage>
</organism>
<dbReference type="STRING" id="7757.ENSPMAP00000002671"/>
<dbReference type="Ensembl" id="ENSPMAT00000002684.1">
    <property type="protein sequence ID" value="ENSPMAP00000002671.1"/>
    <property type="gene ID" value="ENSPMAG00000002453.1"/>
</dbReference>
<accession>S4RBU0</accession>
<dbReference type="CDD" id="cd00087">
    <property type="entry name" value="FReD"/>
    <property type="match status" value="1"/>
</dbReference>
<dbReference type="PANTHER" id="PTHR19143">
    <property type="entry name" value="FIBRINOGEN/TENASCIN/ANGIOPOEITIN"/>
    <property type="match status" value="1"/>
</dbReference>
<dbReference type="Gene3D" id="3.90.215.10">
    <property type="entry name" value="Gamma Fibrinogen, chain A, domain 1"/>
    <property type="match status" value="1"/>
</dbReference>
<reference evidence="3" key="2">
    <citation type="submission" date="2025-09" db="UniProtKB">
        <authorList>
            <consortium name="Ensembl"/>
        </authorList>
    </citation>
    <scope>IDENTIFICATION</scope>
</reference>
<dbReference type="SMART" id="SM00186">
    <property type="entry name" value="FBG"/>
    <property type="match status" value="1"/>
</dbReference>
<evidence type="ECO:0000256" key="1">
    <source>
        <dbReference type="SAM" id="SignalP"/>
    </source>
</evidence>
<dbReference type="PROSITE" id="PS51406">
    <property type="entry name" value="FIBRINOGEN_C_2"/>
    <property type="match status" value="1"/>
</dbReference>
<feature type="domain" description="Fibrinogen C-terminal" evidence="2">
    <location>
        <begin position="40"/>
        <end position="261"/>
    </location>
</feature>
<evidence type="ECO:0000313" key="3">
    <source>
        <dbReference type="Ensembl" id="ENSPMAP00000002671.1"/>
    </source>
</evidence>
<feature type="signal peptide" evidence="1">
    <location>
        <begin position="1"/>
        <end position="16"/>
    </location>
</feature>
<dbReference type="InterPro" id="IPR014716">
    <property type="entry name" value="Fibrinogen_a/b/g_C_1"/>
</dbReference>
<dbReference type="HOGENOM" id="CLU_038628_7_0_1"/>
<dbReference type="GO" id="GO:0005615">
    <property type="term" value="C:extracellular space"/>
    <property type="evidence" value="ECO:0007669"/>
    <property type="project" value="TreeGrafter"/>
</dbReference>
<dbReference type="InterPro" id="IPR036056">
    <property type="entry name" value="Fibrinogen-like_C"/>
</dbReference>
<evidence type="ECO:0000259" key="2">
    <source>
        <dbReference type="PROSITE" id="PS51406"/>
    </source>
</evidence>
<dbReference type="Pfam" id="PF00147">
    <property type="entry name" value="Fibrinogen_C"/>
    <property type="match status" value="1"/>
</dbReference>
<feature type="chain" id="PRO_5004522454" evidence="1">
    <location>
        <begin position="17"/>
        <end position="279"/>
    </location>
</feature>
<reference evidence="3" key="1">
    <citation type="submission" date="2025-08" db="UniProtKB">
        <authorList>
            <consortium name="Ensembl"/>
        </authorList>
    </citation>
    <scope>IDENTIFICATION</scope>
</reference>
<name>S4RBU0_PETMA</name>
<proteinExistence type="predicted"/>
<dbReference type="GeneTree" id="ENSGT00940000164423"/>
<sequence>MLTYVVISSVLLLGLASNKIGVTNKHMLEEVHYEDILNAHEHKALHTDCHDIYMSSQQTATSGLYLIHIGTQRPLVVFCEMSKGGGWTVFQKITLNSTLDFNRTWSEYKQGFGLVNGDHWLGNEHLHMLTHKGGRYRLKVELFRDNGTELWAEYDPFRVDGEASKYKLRLGLHSGTAADALSQDSEAYLHDNQKFTTIDSDNDNYFQNCAELVYNGVSGGGWWYDACAGAILNRPNLIYWHEDCNRNNSCHSARMLLQPSEPIKHCFVSHSEKCHMYSF</sequence>